<keyword evidence="2 8" id="KW-0963">Cytoplasm</keyword>
<proteinExistence type="inferred from homology"/>
<feature type="binding site" evidence="8">
    <location>
        <position position="97"/>
    </location>
    <ligand>
        <name>substrate</name>
    </ligand>
</feature>
<reference evidence="10" key="1">
    <citation type="journal article" date="2005" name="Environ. Microbiol.">
        <title>Genetic and functional properties of uncultivated thermophilic crenarchaeotes from a subsurface gold mine as revealed by analysis of genome fragments.</title>
        <authorList>
            <person name="Nunoura T."/>
            <person name="Hirayama H."/>
            <person name="Takami H."/>
            <person name="Oida H."/>
            <person name="Nishi S."/>
            <person name="Shimamura S."/>
            <person name="Suzuki Y."/>
            <person name="Inagaki F."/>
            <person name="Takai K."/>
            <person name="Nealson K.H."/>
            <person name="Horikoshi K."/>
        </authorList>
    </citation>
    <scope>NUCLEOTIDE SEQUENCE</scope>
</reference>
<keyword evidence="3 8" id="KW-0436">Ligase</keyword>
<dbReference type="InterPro" id="IPR033731">
    <property type="entry name" value="GlyRS-like_core"/>
</dbReference>
<sequence length="438" mass="50620">MSSFDTIVSLCKQRGFVFQSSEIYGGIGGFWDYGPLGVELKNNIKQSWWRRVVQMRDDVVGLDAAIIMNAQTWVASGHVEEFTDPLVDCKQCKKRFRADTIVNNTCPECGAVGQFTDVRRFNLMFKTYVGPVEESAALTYLRPETAQGIFVNFQNVAIATRKKLPFGIAQIGKAFRNEITPGDFIFRDREFEQMEIEYFVKPGTDERWHQHWVEERLRWYIEDVGLRKEKIRARALPTEELAHYSKGTFEIEYDFPGKGWAEIEGIANRTDYDLKRHSQHSGKDLTYFDEETKEHYIPYVIEPSCGVDRIFLAVLLDAYHEEEVRGEKRVVLKIKPQLAPVKVAVFPLLRNRPEIVHKAKEIAARLRKDFTVWYDDTAAIGRLYRRQDEIGTPYCITVDVQSLSDNAVTIRDRDTMLQERVPIERLTAVLKEKLALAS</sequence>
<keyword evidence="4 8" id="KW-0547">Nucleotide-binding</keyword>
<dbReference type="Gene3D" id="3.30.930.10">
    <property type="entry name" value="Bira Bifunctional Protein, Domain 2"/>
    <property type="match status" value="1"/>
</dbReference>
<dbReference type="GO" id="GO:0004081">
    <property type="term" value="F:bis(5'-nucleosyl)-tetraphosphatase (asymmetrical) activity"/>
    <property type="evidence" value="ECO:0007669"/>
    <property type="project" value="UniProtKB-ARBA"/>
</dbReference>
<dbReference type="InterPro" id="IPR027031">
    <property type="entry name" value="Gly-tRNA_synthase/POLG2"/>
</dbReference>
<feature type="binding site" evidence="8">
    <location>
        <begin position="306"/>
        <end position="309"/>
    </location>
    <ligand>
        <name>ATP</name>
        <dbReference type="ChEBI" id="CHEBI:30616"/>
    </ligand>
</feature>
<dbReference type="GO" id="GO:0005737">
    <property type="term" value="C:cytoplasm"/>
    <property type="evidence" value="ECO:0007669"/>
    <property type="project" value="UniProtKB-SubCell"/>
</dbReference>
<evidence type="ECO:0000259" key="9">
    <source>
        <dbReference type="PROSITE" id="PS50862"/>
    </source>
</evidence>
<name>H5SRG8_ACEAU</name>
<dbReference type="PROSITE" id="PS50862">
    <property type="entry name" value="AA_TRNA_LIGASE_II"/>
    <property type="match status" value="1"/>
</dbReference>
<dbReference type="InterPro" id="IPR036621">
    <property type="entry name" value="Anticodon-bd_dom_sf"/>
</dbReference>
<reference evidence="10" key="2">
    <citation type="journal article" date="2012" name="PLoS ONE">
        <title>A Deeply Branching Thermophilic Bacterium with an Ancient Acetyl-CoA Pathway Dominates a Subsurface Ecosystem.</title>
        <authorList>
            <person name="Takami H."/>
            <person name="Noguchi H."/>
            <person name="Takaki Y."/>
            <person name="Uchiyama I."/>
            <person name="Toyoda A."/>
            <person name="Nishi S."/>
            <person name="Chee G.-J."/>
            <person name="Arai W."/>
            <person name="Nunoura T."/>
            <person name="Itoh T."/>
            <person name="Hattori M."/>
            <person name="Takai K."/>
        </authorList>
    </citation>
    <scope>NUCLEOTIDE SEQUENCE</scope>
</reference>
<feature type="binding site" evidence="8">
    <location>
        <begin position="191"/>
        <end position="195"/>
    </location>
    <ligand>
        <name>substrate</name>
    </ligand>
</feature>
<feature type="binding site" evidence="8">
    <location>
        <position position="144"/>
    </location>
    <ligand>
        <name>substrate</name>
    </ligand>
</feature>
<keyword evidence="7 8" id="KW-0030">Aminoacyl-tRNA synthetase</keyword>
<keyword evidence="5 8" id="KW-0067">ATP-binding</keyword>
<dbReference type="GO" id="GO:0006426">
    <property type="term" value="P:glycyl-tRNA aminoacylation"/>
    <property type="evidence" value="ECO:0007669"/>
    <property type="project" value="UniProtKB-UniRule"/>
</dbReference>
<comment type="subunit">
    <text evidence="8">Homodimer.</text>
</comment>
<dbReference type="PANTHER" id="PTHR10745:SF8">
    <property type="entry name" value="DNA POLYMERASE SUBUNIT GAMMA-2, MITOCHONDRIAL"/>
    <property type="match status" value="1"/>
</dbReference>
<feature type="binding site" evidence="8">
    <location>
        <begin position="176"/>
        <end position="178"/>
    </location>
    <ligand>
        <name>ATP</name>
        <dbReference type="ChEBI" id="CHEBI:30616"/>
    </ligand>
</feature>
<dbReference type="GO" id="GO:1990742">
    <property type="term" value="C:microvesicle"/>
    <property type="evidence" value="ECO:0007669"/>
    <property type="project" value="UniProtKB-ARBA"/>
</dbReference>
<dbReference type="NCBIfam" id="TIGR00389">
    <property type="entry name" value="glyS_dimeric"/>
    <property type="match status" value="1"/>
</dbReference>
<gene>
    <name evidence="8" type="primary">glyQS</name>
    <name evidence="10" type="ORF">HGMM_OP2C233</name>
</gene>
<evidence type="ECO:0000256" key="5">
    <source>
        <dbReference type="ARBA" id="ARBA00022840"/>
    </source>
</evidence>
<protein>
    <recommendedName>
        <fullName evidence="8">Glycine--tRNA ligase</fullName>
        <ecNumber evidence="8">6.1.1.14</ecNumber>
    </recommendedName>
    <alternativeName>
        <fullName evidence="8">Glycyl-tRNA synthetase</fullName>
        <shortName evidence="8">GlyRS</shortName>
    </alternativeName>
</protein>
<dbReference type="CDD" id="cd00858">
    <property type="entry name" value="GlyRS_anticodon"/>
    <property type="match status" value="1"/>
</dbReference>
<evidence type="ECO:0000256" key="2">
    <source>
        <dbReference type="ARBA" id="ARBA00022490"/>
    </source>
</evidence>
<dbReference type="GO" id="GO:0070062">
    <property type="term" value="C:extracellular exosome"/>
    <property type="evidence" value="ECO:0007669"/>
    <property type="project" value="UniProtKB-ARBA"/>
</dbReference>
<dbReference type="AlphaFoldDB" id="H5SRG8"/>
<keyword evidence="6 8" id="KW-0648">Protein biosynthesis</keyword>
<feature type="domain" description="Aminoacyl-transfer RNA synthetases class-II family profile" evidence="9">
    <location>
        <begin position="5"/>
        <end position="336"/>
    </location>
</feature>
<organism evidence="10">
    <name type="scientific">Acetithermum autotrophicum</name>
    <dbReference type="NCBI Taxonomy" id="1446466"/>
    <lineage>
        <taxon>Bacteria</taxon>
        <taxon>Candidatus Bipolaricaulota</taxon>
        <taxon>Candidatus Acetithermum</taxon>
    </lineage>
</organism>
<dbReference type="HAMAP" id="MF_00253_B">
    <property type="entry name" value="Gly_tRNA_synth_B"/>
    <property type="match status" value="1"/>
</dbReference>
<dbReference type="SUPFAM" id="SSF55681">
    <property type="entry name" value="Class II aaRS and biotin synthetases"/>
    <property type="match status" value="1"/>
</dbReference>
<dbReference type="FunFam" id="3.40.50.800:FF:000002">
    <property type="entry name" value="Glycine--tRNA ligase"/>
    <property type="match status" value="1"/>
</dbReference>
<dbReference type="CDD" id="cd00774">
    <property type="entry name" value="GlyRS-like_core"/>
    <property type="match status" value="1"/>
</dbReference>
<dbReference type="EMBL" id="AP011801">
    <property type="protein sequence ID" value="BAL58685.1"/>
    <property type="molecule type" value="Genomic_DNA"/>
</dbReference>
<feature type="binding site" evidence="8">
    <location>
        <begin position="302"/>
        <end position="306"/>
    </location>
    <ligand>
        <name>substrate</name>
    </ligand>
</feature>
<evidence type="ECO:0000256" key="1">
    <source>
        <dbReference type="ARBA" id="ARBA00008226"/>
    </source>
</evidence>
<evidence type="ECO:0000256" key="7">
    <source>
        <dbReference type="ARBA" id="ARBA00023146"/>
    </source>
</evidence>
<dbReference type="Pfam" id="PF03129">
    <property type="entry name" value="HGTP_anticodon"/>
    <property type="match status" value="1"/>
</dbReference>
<dbReference type="InterPro" id="IPR006195">
    <property type="entry name" value="aa-tRNA-synth_II"/>
</dbReference>
<dbReference type="Pfam" id="PF00587">
    <property type="entry name" value="tRNA-synt_2b"/>
    <property type="match status" value="1"/>
</dbReference>
<evidence type="ECO:0000313" key="10">
    <source>
        <dbReference type="EMBL" id="BAL58685.1"/>
    </source>
</evidence>
<dbReference type="InterPro" id="IPR002315">
    <property type="entry name" value="tRNA-synt_gly"/>
</dbReference>
<dbReference type="SUPFAM" id="SSF52954">
    <property type="entry name" value="Class II aaRS ABD-related"/>
    <property type="match status" value="1"/>
</dbReference>
<comment type="catalytic activity">
    <reaction evidence="8">
        <text>tRNA(Gly) + glycine + ATP = glycyl-tRNA(Gly) + AMP + diphosphate</text>
        <dbReference type="Rhea" id="RHEA:16013"/>
        <dbReference type="Rhea" id="RHEA-COMP:9664"/>
        <dbReference type="Rhea" id="RHEA-COMP:9683"/>
        <dbReference type="ChEBI" id="CHEBI:30616"/>
        <dbReference type="ChEBI" id="CHEBI:33019"/>
        <dbReference type="ChEBI" id="CHEBI:57305"/>
        <dbReference type="ChEBI" id="CHEBI:78442"/>
        <dbReference type="ChEBI" id="CHEBI:78522"/>
        <dbReference type="ChEBI" id="CHEBI:456215"/>
        <dbReference type="EC" id="6.1.1.14"/>
    </reaction>
</comment>
<dbReference type="NCBIfam" id="NF003211">
    <property type="entry name" value="PRK04173.1"/>
    <property type="match status" value="1"/>
</dbReference>
<dbReference type="InterPro" id="IPR002314">
    <property type="entry name" value="aa-tRNA-synt_IIb"/>
</dbReference>
<feature type="binding site" evidence="8">
    <location>
        <begin position="262"/>
        <end position="263"/>
    </location>
    <ligand>
        <name>ATP</name>
        <dbReference type="ChEBI" id="CHEBI:30616"/>
    </ligand>
</feature>
<dbReference type="PRINTS" id="PR01043">
    <property type="entry name" value="TRNASYNTHGLY"/>
</dbReference>
<evidence type="ECO:0000256" key="6">
    <source>
        <dbReference type="ARBA" id="ARBA00022917"/>
    </source>
</evidence>
<feature type="binding site" evidence="8">
    <location>
        <begin position="186"/>
        <end position="191"/>
    </location>
    <ligand>
        <name>ATP</name>
        <dbReference type="ChEBI" id="CHEBI:30616"/>
    </ligand>
</feature>
<dbReference type="PANTHER" id="PTHR10745">
    <property type="entry name" value="GLYCYL-TRNA SYNTHETASE/DNA POLYMERASE SUBUNIT GAMMA-2"/>
    <property type="match status" value="1"/>
</dbReference>
<dbReference type="EC" id="6.1.1.14" evidence="8"/>
<comment type="function">
    <text evidence="8">Catalyzes the attachment of glycine to tRNA(Gly).</text>
</comment>
<dbReference type="GO" id="GO:0004820">
    <property type="term" value="F:glycine-tRNA ligase activity"/>
    <property type="evidence" value="ECO:0007669"/>
    <property type="project" value="UniProtKB-UniRule"/>
</dbReference>
<dbReference type="InterPro" id="IPR022961">
    <property type="entry name" value="Gly_tRNA_ligase_bac"/>
</dbReference>
<dbReference type="GO" id="GO:0015966">
    <property type="term" value="P:diadenosine tetraphosphate biosynthetic process"/>
    <property type="evidence" value="ECO:0007669"/>
    <property type="project" value="UniProtKB-ARBA"/>
</dbReference>
<evidence type="ECO:0000256" key="8">
    <source>
        <dbReference type="HAMAP-Rule" id="MF_00253"/>
    </source>
</evidence>
<dbReference type="InterPro" id="IPR004154">
    <property type="entry name" value="Anticodon-bd"/>
</dbReference>
<accession>H5SRG8</accession>
<comment type="subcellular location">
    <subcellularLocation>
        <location evidence="8">Cytoplasm</location>
    </subcellularLocation>
</comment>
<dbReference type="InterPro" id="IPR045864">
    <property type="entry name" value="aa-tRNA-synth_II/BPL/LPL"/>
</dbReference>
<dbReference type="Gene3D" id="3.40.50.800">
    <property type="entry name" value="Anticodon-binding domain"/>
    <property type="match status" value="1"/>
</dbReference>
<evidence type="ECO:0000256" key="3">
    <source>
        <dbReference type="ARBA" id="ARBA00022598"/>
    </source>
</evidence>
<evidence type="ECO:0000256" key="4">
    <source>
        <dbReference type="ARBA" id="ARBA00022741"/>
    </source>
</evidence>
<comment type="similarity">
    <text evidence="1 8">Belongs to the class-II aminoacyl-tRNA synthetase family.</text>
</comment>
<dbReference type="GO" id="GO:0005524">
    <property type="term" value="F:ATP binding"/>
    <property type="evidence" value="ECO:0007669"/>
    <property type="project" value="UniProtKB-UniRule"/>
</dbReference>